<reference evidence="2" key="1">
    <citation type="submission" date="2012-05" db="EMBL/GenBank/DDBJ databases">
        <authorList>
            <person name="McIlroy S."/>
        </authorList>
    </citation>
    <scope>NUCLEOTIDE SEQUENCE</scope>
    <source>
        <strain evidence="2">Ben 74</strain>
    </source>
</reference>
<evidence type="ECO:0000256" key="1">
    <source>
        <dbReference type="SAM" id="MobiDB-lite"/>
    </source>
</evidence>
<sequence length="813" mass="86129">MIDLAGFDLVLQLHRLTVADLLNRPERSLPDGGSFHLFGGPHPIELSLQLDPAIPGTLVVGGFAEHGLVAVPGTATMRLETRLTRLALQVLETGTVIVRDLAAGARVNVPVALTPPPDDAYPGLAPEVRATLVGVRADLATAVADLAFDAASHAQIANAQVPGVGPFGTAATDALEERLRSEFEAWLRGQGPQWSPLGAAALRVVEGVDSAAVTTLASWPTVQWVDADTLGIFGHHRVAAAGGAPGQKAGGDLASPGDERLDVTTRLLGRAPVPAHRFSIEVSEDSVLRFMVIPALREQVVRRLVQEWRMRDFVHAEENAYYHARFTAALRTESPADAADTAQDELEAARRSPDHVAGFRGQAAAKLTAHLASPQGQADITAATPPPYGSGVAHSRVVMPDPFSDVIADVTRIAAELLPGRIAIDVDNEAETPVCAGRMHGSVGVDLRPRVDPAGAIVLDPVPRTTTSELDGLAFCTAVLAVLGSVTAGPVAGVAFAGLTRVLTESLVESIAADTIGSRVAGSLEPVTEHLPSSGTLVTRPVSIEVNRPGLRVVGLVATDPLATNDLHPHVRVDVTRESRSPSLRPQERGTFHKERSCLDGGPRDFGYTRRWSDETWRVQVTPVDLVPPVTFSPWTIRLGDTSARTLDPETGLIDALWVGEEAPLTSGAVTLPGPVLSHEPVAGGPGRETAVVTLQATEQGRSGWLLAANGPDGDFALLLRATATDGDGARHPVAARVFVDGTRVIFDAEADAESRACLADLAHELDKRGEEVVVIEVEPWRKRFEPWQGVELDPKVIRVDPGSIRLRPGPHL</sequence>
<dbReference type="STRING" id="1193518.BN13_60043"/>
<organism evidence="2 3">
    <name type="scientific">Nostocoides jenkinsii Ben 74</name>
    <dbReference type="NCBI Taxonomy" id="1193518"/>
    <lineage>
        <taxon>Bacteria</taxon>
        <taxon>Bacillati</taxon>
        <taxon>Actinomycetota</taxon>
        <taxon>Actinomycetes</taxon>
        <taxon>Micrococcales</taxon>
        <taxon>Intrasporangiaceae</taxon>
        <taxon>Nostocoides</taxon>
    </lineage>
</organism>
<dbReference type="EMBL" id="CAJC01000172">
    <property type="protein sequence ID" value="CCI54142.1"/>
    <property type="molecule type" value="Genomic_DNA"/>
</dbReference>
<gene>
    <name evidence="2" type="ORF">BN13_60043</name>
</gene>
<dbReference type="Proteomes" id="UP000035720">
    <property type="component" value="Unassembled WGS sequence"/>
</dbReference>
<dbReference type="RefSeq" id="WP_048544005.1">
    <property type="nucleotide sequence ID" value="NZ_HF571038.1"/>
</dbReference>
<evidence type="ECO:0000313" key="2">
    <source>
        <dbReference type="EMBL" id="CCI54142.1"/>
    </source>
</evidence>
<accession>A0A077MFU2</accession>
<reference evidence="2" key="2">
    <citation type="journal article" date="2013" name="ISME J.">
        <title>A metabolic model for members of the genus Tetrasphaera involved in enhanced biological phosphorus removal.</title>
        <authorList>
            <person name="Kristiansen R."/>
            <person name="Nguyen H.T.T."/>
            <person name="Saunders A.M."/>
            <person name="Nielsen J.L."/>
            <person name="Wimmer R."/>
            <person name="Le V.Q."/>
            <person name="McIlroy S.J."/>
            <person name="Petrovski S."/>
            <person name="Seviour R.J."/>
            <person name="Calteau A."/>
            <person name="Nielsen K.L."/>
            <person name="Nielsen P.H."/>
        </authorList>
    </citation>
    <scope>NUCLEOTIDE SEQUENCE [LARGE SCALE GENOMIC DNA]</scope>
    <source>
        <strain evidence="2">Ben 74</strain>
    </source>
</reference>
<evidence type="ECO:0000313" key="3">
    <source>
        <dbReference type="Proteomes" id="UP000035720"/>
    </source>
</evidence>
<protein>
    <submittedName>
        <fullName evidence="2">Uncharacterized protein</fullName>
    </submittedName>
</protein>
<dbReference type="OrthoDB" id="184858at2"/>
<feature type="region of interest" description="Disordered" evidence="1">
    <location>
        <begin position="335"/>
        <end position="357"/>
    </location>
</feature>
<comment type="caution">
    <text evidence="2">The sequence shown here is derived from an EMBL/GenBank/DDBJ whole genome shotgun (WGS) entry which is preliminary data.</text>
</comment>
<feature type="compositionally biased region" description="Basic and acidic residues" evidence="1">
    <location>
        <begin position="576"/>
        <end position="598"/>
    </location>
</feature>
<name>A0A077MFU2_9MICO</name>
<proteinExistence type="predicted"/>
<dbReference type="AlphaFoldDB" id="A0A077MFU2"/>
<keyword evidence="3" id="KW-1185">Reference proteome</keyword>
<feature type="region of interest" description="Disordered" evidence="1">
    <location>
        <begin position="576"/>
        <end position="600"/>
    </location>
</feature>